<feature type="region of interest" description="Disordered" evidence="1">
    <location>
        <begin position="47"/>
        <end position="100"/>
    </location>
</feature>
<name>A0A9N8VHH7_9GLOM</name>
<dbReference type="AlphaFoldDB" id="A0A9N8VHH7"/>
<reference evidence="2" key="1">
    <citation type="submission" date="2021-06" db="EMBL/GenBank/DDBJ databases">
        <authorList>
            <person name="Kallberg Y."/>
            <person name="Tangrot J."/>
            <person name="Rosling A."/>
        </authorList>
    </citation>
    <scope>NUCLEOTIDE SEQUENCE</scope>
    <source>
        <strain evidence="2">FL130A</strain>
    </source>
</reference>
<dbReference type="OrthoDB" id="10471407at2759"/>
<organism evidence="2 3">
    <name type="scientific">Ambispora leptoticha</name>
    <dbReference type="NCBI Taxonomy" id="144679"/>
    <lineage>
        <taxon>Eukaryota</taxon>
        <taxon>Fungi</taxon>
        <taxon>Fungi incertae sedis</taxon>
        <taxon>Mucoromycota</taxon>
        <taxon>Glomeromycotina</taxon>
        <taxon>Glomeromycetes</taxon>
        <taxon>Archaeosporales</taxon>
        <taxon>Ambisporaceae</taxon>
        <taxon>Ambispora</taxon>
    </lineage>
</organism>
<keyword evidence="3" id="KW-1185">Reference proteome</keyword>
<dbReference type="EMBL" id="CAJVPS010000075">
    <property type="protein sequence ID" value="CAG8448518.1"/>
    <property type="molecule type" value="Genomic_DNA"/>
</dbReference>
<evidence type="ECO:0000256" key="1">
    <source>
        <dbReference type="SAM" id="MobiDB-lite"/>
    </source>
</evidence>
<feature type="compositionally biased region" description="Low complexity" evidence="1">
    <location>
        <begin position="72"/>
        <end position="100"/>
    </location>
</feature>
<sequence>MFKRKPSLSAPPPLSFSDVLSDLSSLQSYYDNKNGEKFVDILEIVGENKQDNDDNGDTNAGGTANAREDSGDSSSSSYMTSNSNNPSITSTPPSSSPSIIEPQQHQLLDTTFDQCNEFISINNQLNDSQGKLYALGTEIDSLRNELDEIVTTIERENVDELSVEVNEHDVDTGEIANKPIGE</sequence>
<accession>A0A9N8VHH7</accession>
<evidence type="ECO:0000313" key="2">
    <source>
        <dbReference type="EMBL" id="CAG8448518.1"/>
    </source>
</evidence>
<comment type="caution">
    <text evidence="2">The sequence shown here is derived from an EMBL/GenBank/DDBJ whole genome shotgun (WGS) entry which is preliminary data.</text>
</comment>
<proteinExistence type="predicted"/>
<gene>
    <name evidence="2" type="ORF">ALEPTO_LOCUS848</name>
</gene>
<evidence type="ECO:0000313" key="3">
    <source>
        <dbReference type="Proteomes" id="UP000789508"/>
    </source>
</evidence>
<protein>
    <submittedName>
        <fullName evidence="2">2093_t:CDS:1</fullName>
    </submittedName>
</protein>
<dbReference type="Proteomes" id="UP000789508">
    <property type="component" value="Unassembled WGS sequence"/>
</dbReference>